<keyword evidence="4" id="KW-1185">Reference proteome</keyword>
<dbReference type="InterPro" id="IPR047650">
    <property type="entry name" value="Transpos_IS110"/>
</dbReference>
<dbReference type="EMBL" id="CP003179">
    <property type="protein sequence ID" value="AEW04905.1"/>
    <property type="molecule type" value="Genomic_DNA"/>
</dbReference>
<dbReference type="GO" id="GO:0004803">
    <property type="term" value="F:transposase activity"/>
    <property type="evidence" value="ECO:0007669"/>
    <property type="project" value="InterPro"/>
</dbReference>
<dbReference type="GO" id="GO:0006313">
    <property type="term" value="P:DNA transposition"/>
    <property type="evidence" value="ECO:0007669"/>
    <property type="project" value="InterPro"/>
</dbReference>
<dbReference type="Proteomes" id="UP000005439">
    <property type="component" value="Chromosome"/>
</dbReference>
<gene>
    <name evidence="3" type="ordered locus">Sulac_1408</name>
</gene>
<organism evidence="3 4">
    <name type="scientific">Sulfobacillus acidophilus (strain ATCC 700253 / DSM 10332 / NAL)</name>
    <dbReference type="NCBI Taxonomy" id="679936"/>
    <lineage>
        <taxon>Bacteria</taxon>
        <taxon>Bacillati</taxon>
        <taxon>Bacillota</taxon>
        <taxon>Clostridia</taxon>
        <taxon>Eubacteriales</taxon>
        <taxon>Clostridiales Family XVII. Incertae Sedis</taxon>
        <taxon>Sulfobacillus</taxon>
    </lineage>
</organism>
<dbReference type="NCBIfam" id="NF033542">
    <property type="entry name" value="transpos_IS110"/>
    <property type="match status" value="1"/>
</dbReference>
<dbReference type="PANTHER" id="PTHR33055">
    <property type="entry name" value="TRANSPOSASE FOR INSERTION SEQUENCE ELEMENT IS1111A"/>
    <property type="match status" value="1"/>
</dbReference>
<dbReference type="HOGENOM" id="CLU_036902_4_1_9"/>
<dbReference type="InterPro" id="IPR002525">
    <property type="entry name" value="Transp_IS110-like_N"/>
</dbReference>
<dbReference type="GO" id="GO:0003677">
    <property type="term" value="F:DNA binding"/>
    <property type="evidence" value="ECO:0007669"/>
    <property type="project" value="InterPro"/>
</dbReference>
<evidence type="ECO:0000313" key="4">
    <source>
        <dbReference type="Proteomes" id="UP000005439"/>
    </source>
</evidence>
<evidence type="ECO:0000313" key="3">
    <source>
        <dbReference type="EMBL" id="AEW04905.1"/>
    </source>
</evidence>
<reference evidence="4" key="1">
    <citation type="submission" date="2011-12" db="EMBL/GenBank/DDBJ databases">
        <title>The complete genome of chromosome of Sulfobacillus acidophilus DSM 10332.</title>
        <authorList>
            <person name="Lucas S."/>
            <person name="Han J."/>
            <person name="Lapidus A."/>
            <person name="Bruce D."/>
            <person name="Goodwin L."/>
            <person name="Pitluck S."/>
            <person name="Peters L."/>
            <person name="Kyrpides N."/>
            <person name="Mavromatis K."/>
            <person name="Ivanova N."/>
            <person name="Mikhailova N."/>
            <person name="Chertkov O."/>
            <person name="Saunders E."/>
            <person name="Detter J.C."/>
            <person name="Tapia R."/>
            <person name="Han C."/>
            <person name="Land M."/>
            <person name="Hauser L."/>
            <person name="Markowitz V."/>
            <person name="Cheng J.-F."/>
            <person name="Hugenholtz P."/>
            <person name="Woyke T."/>
            <person name="Wu D."/>
            <person name="Pukall R."/>
            <person name="Gehrich-Schroeter G."/>
            <person name="Schneider S."/>
            <person name="Klenk H.-P."/>
            <person name="Eisen J.A."/>
        </authorList>
    </citation>
    <scope>NUCLEOTIDE SEQUENCE [LARGE SCALE GENOMIC DNA]</scope>
    <source>
        <strain evidence="4">ATCC 700253 / DSM 10332 / NAL</strain>
    </source>
</reference>
<proteinExistence type="predicted"/>
<reference evidence="3 4" key="2">
    <citation type="journal article" date="2012" name="Stand. Genomic Sci.">
        <title>Complete genome sequence of the moderately thermophilic mineral-sulfide-oxidizing firmicute Sulfobacillus acidophilus type strain (NAL(T)).</title>
        <authorList>
            <person name="Anderson I."/>
            <person name="Chertkov O."/>
            <person name="Chen A."/>
            <person name="Saunders E."/>
            <person name="Lapidus A."/>
            <person name="Nolan M."/>
            <person name="Lucas S."/>
            <person name="Hammon N."/>
            <person name="Deshpande S."/>
            <person name="Cheng J.F."/>
            <person name="Han C."/>
            <person name="Tapia R."/>
            <person name="Goodwin L.A."/>
            <person name="Pitluck S."/>
            <person name="Liolios K."/>
            <person name="Pagani I."/>
            <person name="Ivanova N."/>
            <person name="Mikhailova N."/>
            <person name="Pati A."/>
            <person name="Palaniappan K."/>
            <person name="Land M."/>
            <person name="Pan C."/>
            <person name="Rohde M."/>
            <person name="Pukall R."/>
            <person name="Goker M."/>
            <person name="Detter J.C."/>
            <person name="Woyke T."/>
            <person name="Bristow J."/>
            <person name="Eisen J.A."/>
            <person name="Markowitz V."/>
            <person name="Hugenholtz P."/>
            <person name="Kyrpides N.C."/>
            <person name="Klenk H.P."/>
            <person name="Mavromatis K."/>
        </authorList>
    </citation>
    <scope>NUCLEOTIDE SEQUENCE [LARGE SCALE GENOMIC DNA]</scope>
    <source>
        <strain evidence="4">ATCC 700253 / DSM 10332 / NAL</strain>
    </source>
</reference>
<feature type="domain" description="Transposase IS116/IS110/IS902 C-terminal" evidence="2">
    <location>
        <begin position="282"/>
        <end position="367"/>
    </location>
</feature>
<dbReference type="PANTHER" id="PTHR33055:SF3">
    <property type="entry name" value="PUTATIVE TRANSPOSASE FOR IS117-RELATED"/>
    <property type="match status" value="1"/>
</dbReference>
<dbReference type="InterPro" id="IPR003346">
    <property type="entry name" value="Transposase_20"/>
</dbReference>
<evidence type="ECO:0000259" key="2">
    <source>
        <dbReference type="Pfam" id="PF02371"/>
    </source>
</evidence>
<feature type="domain" description="Transposase IS110-like N-terminal" evidence="1">
    <location>
        <begin position="21"/>
        <end position="175"/>
    </location>
</feature>
<protein>
    <submittedName>
        <fullName evidence="3">Transposase IS116/IS110/IS902 family protein</fullName>
    </submittedName>
</protein>
<dbReference type="Pfam" id="PF01548">
    <property type="entry name" value="DEDD_Tnp_IS110"/>
    <property type="match status" value="1"/>
</dbReference>
<dbReference type="Pfam" id="PF02371">
    <property type="entry name" value="Transposase_20"/>
    <property type="match status" value="1"/>
</dbReference>
<dbReference type="AlphaFoldDB" id="G8TWZ7"/>
<dbReference type="KEGG" id="sap:Sulac_1408"/>
<evidence type="ECO:0000259" key="1">
    <source>
        <dbReference type="Pfam" id="PF01548"/>
    </source>
</evidence>
<dbReference type="STRING" id="679936.Sulac_1408"/>
<accession>G8TWZ7</accession>
<name>G8TWZ7_SULAD</name>
<sequence>MHSTASIDQRKAAVQGAVIGGVDVSQGWHYIQWLLPNGLSAGKPIRFVNTRSGFESMWARRPVGTRLVIGLESTGVYWRPLAHWLRQQPGVTVVLVNPLHTRKLKEVDDHTPSKNDAKDAGIIARAVAEGRYLPWTPREGVWSELATLSVTRRQQKADVIRWHNRIQGWLDVYAPEFRRVFKAWNGLAALWVLDTVPLPADVLAYPFEDLVQGLLAASHHRVGRKRAQALVTAYRDSIGVPGHASARTQLAAYWGHWRAACAALAATEAAQQELMAAVPGADALREIPGFGPVVMATLLGELGNLAHYAHPQQVVRMAGLNVVSDGSGKYQGKTHLAKRGRAQARQVAYQAAVAAIAHEGPARAYYHELRQRLAPKAALIALACKLLRIAWACWRHQTPYDAKRAFARTLTAAAA</sequence>
<dbReference type="PATRIC" id="fig|679936.5.peg.1474"/>